<dbReference type="PANTHER" id="PTHR46038">
    <property type="entry name" value="EXPRESSED PROTEIN-RELATED"/>
    <property type="match status" value="1"/>
</dbReference>
<keyword evidence="1" id="KW-0472">Membrane</keyword>
<evidence type="ECO:0000256" key="1">
    <source>
        <dbReference type="SAM" id="Phobius"/>
    </source>
</evidence>
<proteinExistence type="predicted"/>
<sequence length="788" mass="92087">MLCKSGINGEEVDLHHQKGNYIYRTRVMMLALTFMGFAVACFVLSNSLPRPYMISKIFATDSAFRSGINKTSLDIVLKNASMKDKTVIITTLNDAWAKPNSIFDLFLESFHIGKNTQRLLNHLVVICLDEKAFSRCLALHPHCYQLHTKFNFSRDAFFMTPDYLEMMWGRIKFLAVVLEMGYNFVFTDTDIMWLRDPFPRFYPHADFQIACDFFFGNSYNVNNRPNGGFAYVKSNSKTIQFYNFWFYSRKWYPRRHDQDVLNKIKHHEFMSKIGLQLRFLDTAYFSGFCQRTRDLGLVCTVHANCCVGLENKVHDLQGIDKIRLGMVLRNASMEDKTVILTTLNEAWAKPISMFDLFLESFLIGKGIDEILLEMVLRNASMEDKTVIITTLNEAWAKPNSIFDLFLESFHIGNNTKRLLNHLVVICLDEKAFNRCLALHPHCYLLRTKGINFSNDAFFKTPIYLDMMWRRIEFMATVLEEGYNFLFTGKINKTLDMVLENASMKNNKTVIITTLNDAWAEPNSVFDLFLESFHIGNDTERLLKHLVVICWDEKAYNRCLALHPHCYYLQTEGANFTSEAFFMNQDYLQMMWRRIEFLITILEKGYSFIFTDNDIMWLRDPFLQFYPDAEFQIACDYFLGNSYDVNNAPNGGFNYVKSNNRTIQFYKYWYNSRLTYPGLHDQDVFNSIKYDPFITDIGLQLRFLDTAYFGGFCQPSRDLRLVCTMHSNCCVGVENKVHDLTILLEDWRKFLTLDPTNQTTASWNVPQDCRTSLERHNAEIEKSQKGHKK</sequence>
<dbReference type="PANTHER" id="PTHR46038:SF13">
    <property type="entry name" value="GLYCOSYLTRANSFERASE"/>
    <property type="match status" value="1"/>
</dbReference>
<feature type="domain" description="Nucleotide-diphospho-sugar transferase" evidence="2">
    <location>
        <begin position="119"/>
        <end position="316"/>
    </location>
</feature>
<dbReference type="EMBL" id="JAEACU010000005">
    <property type="protein sequence ID" value="KAH7529373.1"/>
    <property type="molecule type" value="Genomic_DNA"/>
</dbReference>
<keyword evidence="1" id="KW-0812">Transmembrane</keyword>
<evidence type="ECO:0000259" key="2">
    <source>
        <dbReference type="Pfam" id="PF03407"/>
    </source>
</evidence>
<feature type="domain" description="Nucleotide-diphospho-sugar transferase" evidence="2">
    <location>
        <begin position="541"/>
        <end position="739"/>
    </location>
</feature>
<dbReference type="InterPro" id="IPR044821">
    <property type="entry name" value="At1g28695/At4g15970-like"/>
</dbReference>
<dbReference type="AlphaFoldDB" id="A0A978VG84"/>
<feature type="transmembrane region" description="Helical" evidence="1">
    <location>
        <begin position="27"/>
        <end position="48"/>
    </location>
</feature>
<feature type="domain" description="Nucleotide-diphospho-sugar transferase" evidence="2">
    <location>
        <begin position="418"/>
        <end position="487"/>
    </location>
</feature>
<dbReference type="Proteomes" id="UP000813462">
    <property type="component" value="Unassembled WGS sequence"/>
</dbReference>
<name>A0A978VG84_ZIZJJ</name>
<evidence type="ECO:0000313" key="3">
    <source>
        <dbReference type="EMBL" id="KAH7529373.1"/>
    </source>
</evidence>
<gene>
    <name evidence="3" type="ORF">FEM48_Zijuj05G0177300</name>
</gene>
<protein>
    <recommendedName>
        <fullName evidence="2">Nucleotide-diphospho-sugar transferase domain-containing protein</fullName>
    </recommendedName>
</protein>
<reference evidence="3" key="1">
    <citation type="journal article" date="2021" name="Front. Plant Sci.">
        <title>Chromosome-Scale Genome Assembly for Chinese Sour Jujube and Insights Into Its Genome Evolution and Domestication Signature.</title>
        <authorList>
            <person name="Shen L.-Y."/>
            <person name="Luo H."/>
            <person name="Wang X.-L."/>
            <person name="Wang X.-M."/>
            <person name="Qiu X.-J."/>
            <person name="Liu H."/>
            <person name="Zhou S.-S."/>
            <person name="Jia K.-H."/>
            <person name="Nie S."/>
            <person name="Bao Y.-T."/>
            <person name="Zhang R.-G."/>
            <person name="Yun Q.-Z."/>
            <person name="Chai Y.-H."/>
            <person name="Lu J.-Y."/>
            <person name="Li Y."/>
            <person name="Zhao S.-W."/>
            <person name="Mao J.-F."/>
            <person name="Jia S.-G."/>
            <person name="Mao Y.-M."/>
        </authorList>
    </citation>
    <scope>NUCLEOTIDE SEQUENCE</scope>
    <source>
        <strain evidence="3">AT0</strain>
        <tissue evidence="3">Leaf</tissue>
    </source>
</reference>
<accession>A0A978VG84</accession>
<organism evidence="3 4">
    <name type="scientific">Ziziphus jujuba var. spinosa</name>
    <dbReference type="NCBI Taxonomy" id="714518"/>
    <lineage>
        <taxon>Eukaryota</taxon>
        <taxon>Viridiplantae</taxon>
        <taxon>Streptophyta</taxon>
        <taxon>Embryophyta</taxon>
        <taxon>Tracheophyta</taxon>
        <taxon>Spermatophyta</taxon>
        <taxon>Magnoliopsida</taxon>
        <taxon>eudicotyledons</taxon>
        <taxon>Gunneridae</taxon>
        <taxon>Pentapetalae</taxon>
        <taxon>rosids</taxon>
        <taxon>fabids</taxon>
        <taxon>Rosales</taxon>
        <taxon>Rhamnaceae</taxon>
        <taxon>Paliureae</taxon>
        <taxon>Ziziphus</taxon>
    </lineage>
</organism>
<dbReference type="InterPro" id="IPR005069">
    <property type="entry name" value="Nucl-diP-sugar_transferase"/>
</dbReference>
<comment type="caution">
    <text evidence="3">The sequence shown here is derived from an EMBL/GenBank/DDBJ whole genome shotgun (WGS) entry which is preliminary data.</text>
</comment>
<keyword evidence="1" id="KW-1133">Transmembrane helix</keyword>
<evidence type="ECO:0000313" key="4">
    <source>
        <dbReference type="Proteomes" id="UP000813462"/>
    </source>
</evidence>
<dbReference type="Pfam" id="PF03407">
    <property type="entry name" value="Nucleotid_trans"/>
    <property type="match status" value="3"/>
</dbReference>